<evidence type="ECO:0000313" key="6">
    <source>
        <dbReference type="Proteomes" id="UP000195024"/>
    </source>
</evidence>
<dbReference type="Gene3D" id="3.40.630.40">
    <property type="entry name" value="Zn-dependent exopeptidases"/>
    <property type="match status" value="1"/>
</dbReference>
<organism evidence="5 6">
    <name type="scientific">Enterococcus mundtii</name>
    <dbReference type="NCBI Taxonomy" id="53346"/>
    <lineage>
        <taxon>Bacteria</taxon>
        <taxon>Bacillati</taxon>
        <taxon>Bacillota</taxon>
        <taxon>Bacilli</taxon>
        <taxon>Lactobacillales</taxon>
        <taxon>Enterococcaceae</taxon>
        <taxon>Enterococcus</taxon>
    </lineage>
</organism>
<dbReference type="PANTHER" id="PTHR30404">
    <property type="entry name" value="N-ACETYLMURAMOYL-L-ALANINE AMIDASE"/>
    <property type="match status" value="1"/>
</dbReference>
<dbReference type="Pfam" id="PF01520">
    <property type="entry name" value="Amidase_3"/>
    <property type="match status" value="1"/>
</dbReference>
<dbReference type="SMART" id="SM00635">
    <property type="entry name" value="BID_2"/>
    <property type="match status" value="1"/>
</dbReference>
<dbReference type="RefSeq" id="WP_086334447.1">
    <property type="nucleotide sequence ID" value="NZ_NGMS01000001.1"/>
</dbReference>
<keyword evidence="2" id="KW-0732">Signal</keyword>
<dbReference type="SUPFAM" id="SSF53187">
    <property type="entry name" value="Zn-dependent exopeptidases"/>
    <property type="match status" value="1"/>
</dbReference>
<feature type="chain" id="PRO_5013280874" description="N-acetylmuramoyl-L-alanine amidase" evidence="2">
    <location>
        <begin position="26"/>
        <end position="1029"/>
    </location>
</feature>
<dbReference type="Proteomes" id="UP000195024">
    <property type="component" value="Unassembled WGS sequence"/>
</dbReference>
<feature type="signal peptide" evidence="2">
    <location>
        <begin position="1"/>
        <end position="25"/>
    </location>
</feature>
<reference evidence="5 6" key="1">
    <citation type="submission" date="2017-05" db="EMBL/GenBank/DDBJ databases">
        <title>The Genome Sequence of Enterococcus mundtii 6B1_DIV0119.</title>
        <authorList>
            <consortium name="The Broad Institute Genomics Platform"/>
            <consortium name="The Broad Institute Genomic Center for Infectious Diseases"/>
            <person name="Earl A."/>
            <person name="Manson A."/>
            <person name="Schwartman J."/>
            <person name="Gilmore M."/>
            <person name="Abouelleil A."/>
            <person name="Cao P."/>
            <person name="Chapman S."/>
            <person name="Cusick C."/>
            <person name="Shea T."/>
            <person name="Young S."/>
            <person name="Neafsey D."/>
            <person name="Nusbaum C."/>
            <person name="Birren B."/>
        </authorList>
    </citation>
    <scope>NUCLEOTIDE SEQUENCE [LARGE SCALE GENOMIC DNA]</scope>
    <source>
        <strain evidence="5 6">6B1_DIV0119</strain>
    </source>
</reference>
<dbReference type="SMART" id="SM00646">
    <property type="entry name" value="Ami_3"/>
    <property type="match status" value="1"/>
</dbReference>
<dbReference type="Pfam" id="PF02368">
    <property type="entry name" value="Big_2"/>
    <property type="match status" value="1"/>
</dbReference>
<evidence type="ECO:0000259" key="4">
    <source>
        <dbReference type="SMART" id="SM00646"/>
    </source>
</evidence>
<dbReference type="GO" id="GO:0009253">
    <property type="term" value="P:peptidoglycan catabolic process"/>
    <property type="evidence" value="ECO:0007669"/>
    <property type="project" value="InterPro"/>
</dbReference>
<feature type="compositionally biased region" description="Low complexity" evidence="1">
    <location>
        <begin position="32"/>
        <end position="72"/>
    </location>
</feature>
<gene>
    <name evidence="5" type="ORF">A5802_000435</name>
</gene>
<dbReference type="AlphaFoldDB" id="A0A242KY69"/>
<sequence>MRKKWIGMLLSFLLLSGSITPSVYAVSINDRTNTSQESTSQTNETTATSSKAPLTESTNPTTEETSGPTENSAENSSKDIPVDEVHFPDQNFRQLLIEMMEENHSNVLSDELLATTELDLSGKNIKSLDGIEYFKQLKKLEVQDNELEQVDVSALSELTYLDVSKNKLPTIDLSMNDHLTYFNGKEQLINAEASKVDREWVINQDNLKPELDKIDINSTNWEYNGSVFTTMEPSALNYSYQVEFSKKTILEETSNRSLDITVEVKFLEQNSVESIIPKEEKIKMSQGETKQLEYSLVPENAKIEQPVWTSSNDQIVSVDENGTVTAIEPGEATISLSETEKVLGSFKVIVNKVYDESTSESTDLTENDDKDDTSKSFARISNSPTVSYQTHVKNIGWQTNQTNGSAAGTTGRNLWMEAIRITTLGTGVSGDIEYSSHVKNIGWQNYVKNGETSGTTGQVLQMEAIRIRLTGELAQNYDVYYRTHVANFGWLGWAKNGEDAGTAGYVYQMEGIQIQLVRKNQGNIITGNAFFQKNVNHPTVSYQTFVKDQGWQGIRSNGEMSGTTNQNRWIEAMRMQVTNTSLTGNIEYSSHVKNIGWMNFVSNNNISGTTDRYAQSEAIRIRLTGQLSQFYNVYYRVHAANFGWLGWAKNGADAGSSGFVYQLEAIEVRLVPKGQSSPGGGVPFYNRNTLADPMINYQAHLRNVGWQATKRNGETSGTTGQSSRVEAMRINVSNTPLPGAIEYSTHVQNIGWQGYVRNNDLAGTTGRALHVEAIRIRLTGQLNQFYDVYYRVHSANFGWLDWARNDQYAGTTNLNFPMEAIQVMLVRKGAPAPGPTTTPYQTSINHLFVMGHGAGDPGASYNGINERDFTRNELMPYLQKWTSQLKRNRITYYDTNADMFQDSRRMQGAYTISNSFSSVTEFHLDAGAIGISTGGHVIAHRNGNSYTTQNYAIANVIRTHVGLWGSVQNTGGINLRSDLLNLNVLHSRGIPYRLAELGFITNTRDVENIRRNMDQIAKGIVEGVTGERL</sequence>
<dbReference type="InterPro" id="IPR008964">
    <property type="entry name" value="Invasin/intimin_cell_adhesion"/>
</dbReference>
<dbReference type="EMBL" id="NGMS01000001">
    <property type="protein sequence ID" value="OTP26718.1"/>
    <property type="molecule type" value="Genomic_DNA"/>
</dbReference>
<dbReference type="CDD" id="cd02696">
    <property type="entry name" value="MurNAc-LAA"/>
    <property type="match status" value="1"/>
</dbReference>
<comment type="caution">
    <text evidence="5">The sequence shown here is derived from an EMBL/GenBank/DDBJ whole genome shotgun (WGS) entry which is preliminary data.</text>
</comment>
<dbReference type="InterPro" id="IPR002508">
    <property type="entry name" value="MurNAc-LAA_cat"/>
</dbReference>
<feature type="domain" description="MurNAc-LAA" evidence="4">
    <location>
        <begin position="920"/>
        <end position="1025"/>
    </location>
</feature>
<dbReference type="Gene3D" id="3.80.10.10">
    <property type="entry name" value="Ribonuclease Inhibitor"/>
    <property type="match status" value="1"/>
</dbReference>
<accession>A0A242KY69</accession>
<name>A0A242KY69_ENTMU</name>
<dbReference type="InterPro" id="IPR032675">
    <property type="entry name" value="LRR_dom_sf"/>
</dbReference>
<feature type="region of interest" description="Disordered" evidence="1">
    <location>
        <begin position="32"/>
        <end position="83"/>
    </location>
</feature>
<dbReference type="SUPFAM" id="SSF52058">
    <property type="entry name" value="L domain-like"/>
    <property type="match status" value="1"/>
</dbReference>
<dbReference type="InterPro" id="IPR003343">
    <property type="entry name" value="Big_2"/>
</dbReference>
<dbReference type="Gene3D" id="2.60.40.1080">
    <property type="match status" value="1"/>
</dbReference>
<proteinExistence type="predicted"/>
<dbReference type="SMART" id="SM00728">
    <property type="entry name" value="ChW"/>
    <property type="match status" value="9"/>
</dbReference>
<evidence type="ECO:0008006" key="7">
    <source>
        <dbReference type="Google" id="ProtNLM"/>
    </source>
</evidence>
<dbReference type="PANTHER" id="PTHR30404:SF8">
    <property type="entry name" value="AUTOLYSIN PH-RELATED"/>
    <property type="match status" value="1"/>
</dbReference>
<evidence type="ECO:0000256" key="2">
    <source>
        <dbReference type="SAM" id="SignalP"/>
    </source>
</evidence>
<evidence type="ECO:0000256" key="1">
    <source>
        <dbReference type="SAM" id="MobiDB-lite"/>
    </source>
</evidence>
<dbReference type="InterPro" id="IPR050695">
    <property type="entry name" value="N-acetylmuramoyl_amidase_3"/>
</dbReference>
<dbReference type="Pfam" id="PF07538">
    <property type="entry name" value="ChW"/>
    <property type="match status" value="9"/>
</dbReference>
<dbReference type="InterPro" id="IPR006637">
    <property type="entry name" value="ChW"/>
</dbReference>
<dbReference type="SUPFAM" id="SSF49373">
    <property type="entry name" value="Invasin/intimin cell-adhesion fragments"/>
    <property type="match status" value="1"/>
</dbReference>
<evidence type="ECO:0000313" key="5">
    <source>
        <dbReference type="EMBL" id="OTP26718.1"/>
    </source>
</evidence>
<feature type="domain" description="BIG2" evidence="3">
    <location>
        <begin position="271"/>
        <end position="348"/>
    </location>
</feature>
<dbReference type="GO" id="GO:0008745">
    <property type="term" value="F:N-acetylmuramoyl-L-alanine amidase activity"/>
    <property type="evidence" value="ECO:0007669"/>
    <property type="project" value="InterPro"/>
</dbReference>
<evidence type="ECO:0000259" key="3">
    <source>
        <dbReference type="SMART" id="SM00635"/>
    </source>
</evidence>
<protein>
    <recommendedName>
        <fullName evidence="7">N-acetylmuramoyl-L-alanine amidase</fullName>
    </recommendedName>
</protein>
<dbReference type="GO" id="GO:0030288">
    <property type="term" value="C:outer membrane-bounded periplasmic space"/>
    <property type="evidence" value="ECO:0007669"/>
    <property type="project" value="TreeGrafter"/>
</dbReference>